<dbReference type="InterPro" id="IPR006070">
    <property type="entry name" value="Sua5-like_dom"/>
</dbReference>
<dbReference type="NCBIfam" id="TIGR00150">
    <property type="entry name" value="T6A_YjeE"/>
    <property type="match status" value="1"/>
</dbReference>
<evidence type="ECO:0000256" key="2">
    <source>
        <dbReference type="ARBA" id="ARBA00007663"/>
    </source>
</evidence>
<accession>A0A955I5Y2</accession>
<reference evidence="14" key="2">
    <citation type="journal article" date="2021" name="Microbiome">
        <title>Successional dynamics and alternative stable states in a saline activated sludge microbial community over 9 years.</title>
        <authorList>
            <person name="Wang Y."/>
            <person name="Ye J."/>
            <person name="Ju F."/>
            <person name="Liu L."/>
            <person name="Boyd J.A."/>
            <person name="Deng Y."/>
            <person name="Parks D.H."/>
            <person name="Jiang X."/>
            <person name="Yin X."/>
            <person name="Woodcroft B.J."/>
            <person name="Tyson G.W."/>
            <person name="Hugenholtz P."/>
            <person name="Polz M.F."/>
            <person name="Zhang T."/>
        </authorList>
    </citation>
    <scope>NUCLEOTIDE SEQUENCE</scope>
    <source>
        <strain evidence="14">HKST-UBA16</strain>
    </source>
</reference>
<evidence type="ECO:0000256" key="5">
    <source>
        <dbReference type="ARBA" id="ARBA00022679"/>
    </source>
</evidence>
<dbReference type="Pfam" id="PF02367">
    <property type="entry name" value="TsaE"/>
    <property type="match status" value="1"/>
</dbReference>
<feature type="domain" description="YrdC-like" evidence="13">
    <location>
        <begin position="13"/>
        <end position="202"/>
    </location>
</feature>
<dbReference type="InterPro" id="IPR003442">
    <property type="entry name" value="T6A_TsaE"/>
</dbReference>
<comment type="catalytic activity">
    <reaction evidence="11">
        <text>L-threonine + hydrogencarbonate + ATP = L-threonylcarbamoyladenylate + diphosphate + H2O</text>
        <dbReference type="Rhea" id="RHEA:36407"/>
        <dbReference type="ChEBI" id="CHEBI:15377"/>
        <dbReference type="ChEBI" id="CHEBI:17544"/>
        <dbReference type="ChEBI" id="CHEBI:30616"/>
        <dbReference type="ChEBI" id="CHEBI:33019"/>
        <dbReference type="ChEBI" id="CHEBI:57926"/>
        <dbReference type="ChEBI" id="CHEBI:73682"/>
        <dbReference type="EC" id="2.7.7.87"/>
    </reaction>
</comment>
<feature type="compositionally biased region" description="Basic residues" evidence="12">
    <location>
        <begin position="348"/>
        <end position="362"/>
    </location>
</feature>
<dbReference type="SUPFAM" id="SSF52540">
    <property type="entry name" value="P-loop containing nucleoside triphosphate hydrolases"/>
    <property type="match status" value="1"/>
</dbReference>
<keyword evidence="5" id="KW-0808">Transferase</keyword>
<evidence type="ECO:0000256" key="3">
    <source>
        <dbReference type="ARBA" id="ARBA00012584"/>
    </source>
</evidence>
<evidence type="ECO:0000256" key="6">
    <source>
        <dbReference type="ARBA" id="ARBA00022694"/>
    </source>
</evidence>
<dbReference type="SUPFAM" id="SSF55821">
    <property type="entry name" value="YrdC/RibB"/>
    <property type="match status" value="1"/>
</dbReference>
<gene>
    <name evidence="14" type="ORF">KC622_02190</name>
</gene>
<evidence type="ECO:0000313" key="15">
    <source>
        <dbReference type="Proteomes" id="UP000748332"/>
    </source>
</evidence>
<dbReference type="GO" id="GO:0005524">
    <property type="term" value="F:ATP binding"/>
    <property type="evidence" value="ECO:0007669"/>
    <property type="project" value="UniProtKB-KW"/>
</dbReference>
<evidence type="ECO:0000256" key="10">
    <source>
        <dbReference type="ARBA" id="ARBA00029774"/>
    </source>
</evidence>
<evidence type="ECO:0000256" key="4">
    <source>
        <dbReference type="ARBA" id="ARBA00022490"/>
    </source>
</evidence>
<dbReference type="PANTHER" id="PTHR17490:SF16">
    <property type="entry name" value="THREONYLCARBAMOYL-AMP SYNTHASE"/>
    <property type="match status" value="1"/>
</dbReference>
<keyword evidence="8" id="KW-0547">Nucleotide-binding</keyword>
<keyword evidence="9" id="KW-0067">ATP-binding</keyword>
<dbReference type="GO" id="GO:0002949">
    <property type="term" value="P:tRNA threonylcarbamoyladenosine modification"/>
    <property type="evidence" value="ECO:0007669"/>
    <property type="project" value="InterPro"/>
</dbReference>
<dbReference type="InterPro" id="IPR050156">
    <property type="entry name" value="TC-AMP_synthase_SUA5"/>
</dbReference>
<dbReference type="InterPro" id="IPR017945">
    <property type="entry name" value="DHBP_synth_RibB-like_a/b_dom"/>
</dbReference>
<keyword evidence="7" id="KW-0548">Nucleotidyltransferase</keyword>
<comment type="caution">
    <text evidence="14">The sequence shown here is derived from an EMBL/GenBank/DDBJ whole genome shotgun (WGS) entry which is preliminary data.</text>
</comment>
<dbReference type="GO" id="GO:0006450">
    <property type="term" value="P:regulation of translational fidelity"/>
    <property type="evidence" value="ECO:0007669"/>
    <property type="project" value="TreeGrafter"/>
</dbReference>
<dbReference type="EMBL" id="JAGQLM010000088">
    <property type="protein sequence ID" value="MCA9375118.1"/>
    <property type="molecule type" value="Genomic_DNA"/>
</dbReference>
<dbReference type="GO" id="GO:0005737">
    <property type="term" value="C:cytoplasm"/>
    <property type="evidence" value="ECO:0007669"/>
    <property type="project" value="UniProtKB-SubCell"/>
</dbReference>
<dbReference type="EC" id="2.7.7.87" evidence="3"/>
<dbReference type="Gene3D" id="3.40.50.300">
    <property type="entry name" value="P-loop containing nucleotide triphosphate hydrolases"/>
    <property type="match status" value="1"/>
</dbReference>
<feature type="region of interest" description="Disordered" evidence="12">
    <location>
        <begin position="338"/>
        <end position="362"/>
    </location>
</feature>
<reference evidence="14" key="1">
    <citation type="submission" date="2020-04" db="EMBL/GenBank/DDBJ databases">
        <authorList>
            <person name="Zhang T."/>
        </authorList>
    </citation>
    <scope>NUCLEOTIDE SEQUENCE</scope>
    <source>
        <strain evidence="14">HKST-UBA16</strain>
    </source>
</reference>
<evidence type="ECO:0000256" key="11">
    <source>
        <dbReference type="ARBA" id="ARBA00048366"/>
    </source>
</evidence>
<proteinExistence type="inferred from homology"/>
<sequence length="362" mass="40506">MKTLRLEKGKSYKRIIQEAINTLEVSGMIVYPTETCYGIGVDATNQVAVDKLMKYKSRREGKPLSVAVSDREMASKYAEINDLADNLYKNYLPGPVTVISKGLGKLAKGVESEFGTLGIRIPDYPLILDIVSKLGRPVTSTSANISYKNRPYSIEALLKDTPEKQLDLIDLIIDAGELPHNEPSTVVDTTLNNLNVMRAGSLKFNQNLTEDKIIFAANTKSVQETENFGAMVMLKFIDTPLKQPFVLALKGELGAGKTQFVKGLAKSLKIADQISSPTYTLIDEYKYNFGHRKGCLAHMDTWRVDGAEELLRTGYSGYLQPGNVLAIEWADKFLKKKKNQTKDEKTKKREHKIKKNINKKKH</sequence>
<keyword evidence="6" id="KW-0819">tRNA processing</keyword>
<dbReference type="InterPro" id="IPR027417">
    <property type="entry name" value="P-loop_NTPase"/>
</dbReference>
<feature type="non-terminal residue" evidence="14">
    <location>
        <position position="362"/>
    </location>
</feature>
<protein>
    <recommendedName>
        <fullName evidence="10">L-threonylcarbamoyladenylate synthase</fullName>
        <ecNumber evidence="3">2.7.7.87</ecNumber>
    </recommendedName>
    <alternativeName>
        <fullName evidence="10">L-threonylcarbamoyladenylate synthase</fullName>
    </alternativeName>
</protein>
<dbReference type="GO" id="GO:0000049">
    <property type="term" value="F:tRNA binding"/>
    <property type="evidence" value="ECO:0007669"/>
    <property type="project" value="TreeGrafter"/>
</dbReference>
<evidence type="ECO:0000256" key="8">
    <source>
        <dbReference type="ARBA" id="ARBA00022741"/>
    </source>
</evidence>
<dbReference type="GO" id="GO:0003725">
    <property type="term" value="F:double-stranded RNA binding"/>
    <property type="evidence" value="ECO:0007669"/>
    <property type="project" value="InterPro"/>
</dbReference>
<evidence type="ECO:0000256" key="1">
    <source>
        <dbReference type="ARBA" id="ARBA00004496"/>
    </source>
</evidence>
<evidence type="ECO:0000256" key="9">
    <source>
        <dbReference type="ARBA" id="ARBA00022840"/>
    </source>
</evidence>
<name>A0A955I5Y2_9BACT</name>
<evidence type="ECO:0000259" key="13">
    <source>
        <dbReference type="PROSITE" id="PS51163"/>
    </source>
</evidence>
<dbReference type="Gene3D" id="3.90.870.10">
    <property type="entry name" value="DHBP synthase"/>
    <property type="match status" value="1"/>
</dbReference>
<organism evidence="14 15">
    <name type="scientific">Candidatus Dojkabacteria bacterium</name>
    <dbReference type="NCBI Taxonomy" id="2099670"/>
    <lineage>
        <taxon>Bacteria</taxon>
        <taxon>Candidatus Dojkabacteria</taxon>
    </lineage>
</organism>
<evidence type="ECO:0000313" key="14">
    <source>
        <dbReference type="EMBL" id="MCA9375118.1"/>
    </source>
</evidence>
<evidence type="ECO:0000256" key="7">
    <source>
        <dbReference type="ARBA" id="ARBA00022695"/>
    </source>
</evidence>
<keyword evidence="4" id="KW-0963">Cytoplasm</keyword>
<dbReference type="NCBIfam" id="TIGR00057">
    <property type="entry name" value="L-threonylcarbamoyladenylate synthase"/>
    <property type="match status" value="1"/>
</dbReference>
<dbReference type="PROSITE" id="PS51163">
    <property type="entry name" value="YRDC"/>
    <property type="match status" value="1"/>
</dbReference>
<comment type="similarity">
    <text evidence="2">Belongs to the SUA5 family.</text>
</comment>
<dbReference type="PANTHER" id="PTHR17490">
    <property type="entry name" value="SUA5"/>
    <property type="match status" value="1"/>
</dbReference>
<dbReference type="Proteomes" id="UP000748332">
    <property type="component" value="Unassembled WGS sequence"/>
</dbReference>
<dbReference type="Pfam" id="PF01300">
    <property type="entry name" value="Sua5_yciO_yrdC"/>
    <property type="match status" value="1"/>
</dbReference>
<comment type="subcellular location">
    <subcellularLocation>
        <location evidence="1">Cytoplasm</location>
    </subcellularLocation>
</comment>
<dbReference type="AlphaFoldDB" id="A0A955I5Y2"/>
<dbReference type="GO" id="GO:0061710">
    <property type="term" value="F:L-threonylcarbamoyladenylate synthase"/>
    <property type="evidence" value="ECO:0007669"/>
    <property type="project" value="UniProtKB-EC"/>
</dbReference>
<evidence type="ECO:0000256" key="12">
    <source>
        <dbReference type="SAM" id="MobiDB-lite"/>
    </source>
</evidence>